<sequence>MKVQLCHISATDGTPTLSADEIARAQSEDPELDWVKSHTSLRLVAEPVDGCAYPIWKDVSSPEPRVYVPAALRLALFRAIHGLSHPGIRATKRLFLSRCCRIAPPSEGFNYLLTAVDRFSRWPEAWPIRDTAAQTIAETFFSNWIARFGMPLRITTDRIRHIPTSSYHPQANGLAERFHRHLKAPLTARMQAVGVKWTMALPLVLFGIRTAVKAVLGLALAEIVYGSALRLPAEFLTSSAPPPARDPTAFTDRLKAAMRALRPAPPRHSRNPVFVSKSLKDCSHVFILEPGLTSGLAPPVLRPLSRPPPDGQDRHRGHGRSPGNGPH</sequence>
<name>A0A5S6Q7Y9_TRIMR</name>
<evidence type="ECO:0000313" key="4">
    <source>
        <dbReference type="WBParaSite" id="TMUE_1000003303.1"/>
    </source>
</evidence>
<dbReference type="PANTHER" id="PTHR38681:SF1">
    <property type="entry name" value="RETROVIRUS-RELATED POL POLYPROTEIN FROM TRANSPOSON 412-LIKE PROTEIN"/>
    <property type="match status" value="1"/>
</dbReference>
<proteinExistence type="predicted"/>
<dbReference type="Gene3D" id="3.30.420.10">
    <property type="entry name" value="Ribonuclease H-like superfamily/Ribonuclease H"/>
    <property type="match status" value="1"/>
</dbReference>
<dbReference type="SUPFAM" id="SSF53098">
    <property type="entry name" value="Ribonuclease H-like"/>
    <property type="match status" value="1"/>
</dbReference>
<dbReference type="Proteomes" id="UP000046395">
    <property type="component" value="Unassembled WGS sequence"/>
</dbReference>
<dbReference type="InterPro" id="IPR001584">
    <property type="entry name" value="Integrase_cat-core"/>
</dbReference>
<evidence type="ECO:0000259" key="2">
    <source>
        <dbReference type="Pfam" id="PF00665"/>
    </source>
</evidence>
<accession>A0A5S6Q7Y9</accession>
<feature type="region of interest" description="Disordered" evidence="1">
    <location>
        <begin position="298"/>
        <end position="327"/>
    </location>
</feature>
<dbReference type="PANTHER" id="PTHR38681">
    <property type="entry name" value="RETROVIRUS-RELATED POL POLYPROTEIN FROM TRANSPOSON 412-LIKE PROTEIN-RELATED"/>
    <property type="match status" value="1"/>
</dbReference>
<dbReference type="Pfam" id="PF00665">
    <property type="entry name" value="rve"/>
    <property type="match status" value="1"/>
</dbReference>
<organism evidence="3 4">
    <name type="scientific">Trichuris muris</name>
    <name type="common">Mouse whipworm</name>
    <dbReference type="NCBI Taxonomy" id="70415"/>
    <lineage>
        <taxon>Eukaryota</taxon>
        <taxon>Metazoa</taxon>
        <taxon>Ecdysozoa</taxon>
        <taxon>Nematoda</taxon>
        <taxon>Enoplea</taxon>
        <taxon>Dorylaimia</taxon>
        <taxon>Trichinellida</taxon>
        <taxon>Trichuridae</taxon>
        <taxon>Trichuris</taxon>
    </lineage>
</organism>
<dbReference type="InterPro" id="IPR012337">
    <property type="entry name" value="RNaseH-like_sf"/>
</dbReference>
<dbReference type="GO" id="GO:0003676">
    <property type="term" value="F:nucleic acid binding"/>
    <property type="evidence" value="ECO:0007669"/>
    <property type="project" value="InterPro"/>
</dbReference>
<dbReference type="AlphaFoldDB" id="A0A5S6Q7Y9"/>
<feature type="domain" description="Integrase catalytic" evidence="2">
    <location>
        <begin position="107"/>
        <end position="162"/>
    </location>
</feature>
<dbReference type="GO" id="GO:0015074">
    <property type="term" value="P:DNA integration"/>
    <property type="evidence" value="ECO:0007669"/>
    <property type="project" value="InterPro"/>
</dbReference>
<evidence type="ECO:0000313" key="3">
    <source>
        <dbReference type="Proteomes" id="UP000046395"/>
    </source>
</evidence>
<protein>
    <submittedName>
        <fullName evidence="4">Integrase catalytic domain-containing protein</fullName>
    </submittedName>
</protein>
<dbReference type="WBParaSite" id="TMUE_1000003303.1">
    <property type="protein sequence ID" value="TMUE_1000003303.1"/>
    <property type="gene ID" value="WBGene00298677"/>
</dbReference>
<dbReference type="InterPro" id="IPR036397">
    <property type="entry name" value="RNaseH_sf"/>
</dbReference>
<keyword evidence="3" id="KW-1185">Reference proteome</keyword>
<reference evidence="4" key="1">
    <citation type="submission" date="2019-12" db="UniProtKB">
        <authorList>
            <consortium name="WormBaseParasite"/>
        </authorList>
    </citation>
    <scope>IDENTIFICATION</scope>
</reference>
<evidence type="ECO:0000256" key="1">
    <source>
        <dbReference type="SAM" id="MobiDB-lite"/>
    </source>
</evidence>